<evidence type="ECO:0000256" key="4">
    <source>
        <dbReference type="SAM" id="MobiDB-lite"/>
    </source>
</evidence>
<evidence type="ECO:0000256" key="2">
    <source>
        <dbReference type="ARBA" id="ARBA00023242"/>
    </source>
</evidence>
<dbReference type="PANTHER" id="PTHR12214">
    <property type="entry name" value="GC-RICH SEQUENCE DNA-BINDING FACTOR"/>
    <property type="match status" value="1"/>
</dbReference>
<evidence type="ECO:0000313" key="6">
    <source>
        <dbReference type="Proteomes" id="UP001212997"/>
    </source>
</evidence>
<dbReference type="EMBL" id="JANAWD010000028">
    <property type="protein sequence ID" value="KAJ3490438.1"/>
    <property type="molecule type" value="Genomic_DNA"/>
</dbReference>
<name>A0AAD5VG01_9APHY</name>
<evidence type="ECO:0000256" key="3">
    <source>
        <dbReference type="SAM" id="Coils"/>
    </source>
</evidence>
<organism evidence="5 6">
    <name type="scientific">Meripilus lineatus</name>
    <dbReference type="NCBI Taxonomy" id="2056292"/>
    <lineage>
        <taxon>Eukaryota</taxon>
        <taxon>Fungi</taxon>
        <taxon>Dikarya</taxon>
        <taxon>Basidiomycota</taxon>
        <taxon>Agaricomycotina</taxon>
        <taxon>Agaricomycetes</taxon>
        <taxon>Polyporales</taxon>
        <taxon>Meripilaceae</taxon>
        <taxon>Meripilus</taxon>
    </lineage>
</organism>
<feature type="region of interest" description="Disordered" evidence="4">
    <location>
        <begin position="92"/>
        <end position="112"/>
    </location>
</feature>
<dbReference type="GO" id="GO:0000390">
    <property type="term" value="P:spliceosomal complex disassembly"/>
    <property type="evidence" value="ECO:0007669"/>
    <property type="project" value="InterPro"/>
</dbReference>
<reference evidence="5" key="1">
    <citation type="submission" date="2022-07" db="EMBL/GenBank/DDBJ databases">
        <title>Genome Sequence of Physisporinus lineatus.</title>
        <authorList>
            <person name="Buettner E."/>
        </authorList>
    </citation>
    <scope>NUCLEOTIDE SEQUENCE</scope>
    <source>
        <strain evidence="5">VT162</strain>
    </source>
</reference>
<feature type="compositionally biased region" description="Basic and acidic residues" evidence="4">
    <location>
        <begin position="204"/>
        <end position="219"/>
    </location>
</feature>
<evidence type="ECO:0000313" key="5">
    <source>
        <dbReference type="EMBL" id="KAJ3490438.1"/>
    </source>
</evidence>
<accession>A0AAD5VG01</accession>
<comment type="caution">
    <text evidence="5">The sequence shown here is derived from an EMBL/GenBank/DDBJ whole genome shotgun (WGS) entry which is preliminary data.</text>
</comment>
<feature type="region of interest" description="Disordered" evidence="4">
    <location>
        <begin position="431"/>
        <end position="496"/>
    </location>
</feature>
<evidence type="ECO:0000256" key="1">
    <source>
        <dbReference type="ARBA" id="ARBA00004123"/>
    </source>
</evidence>
<dbReference type="InterPro" id="IPR028211">
    <property type="entry name" value="Ntr2"/>
</dbReference>
<feature type="compositionally biased region" description="Polar residues" evidence="4">
    <location>
        <begin position="481"/>
        <end position="491"/>
    </location>
</feature>
<proteinExistence type="predicted"/>
<feature type="coiled-coil region" evidence="3">
    <location>
        <begin position="251"/>
        <end position="281"/>
    </location>
</feature>
<dbReference type="GO" id="GO:0071008">
    <property type="term" value="C:U2-type post-mRNA release spliceosomal complex"/>
    <property type="evidence" value="ECO:0007669"/>
    <property type="project" value="InterPro"/>
</dbReference>
<dbReference type="AlphaFoldDB" id="A0AAD5VG01"/>
<feature type="region of interest" description="Disordered" evidence="4">
    <location>
        <begin position="1"/>
        <end position="73"/>
    </location>
</feature>
<gene>
    <name evidence="5" type="ORF">NLI96_g1447</name>
</gene>
<dbReference type="InterPro" id="IPR012890">
    <property type="entry name" value="GCFC2-like"/>
</dbReference>
<keyword evidence="2" id="KW-0539">Nucleus</keyword>
<feature type="compositionally biased region" description="Basic residues" evidence="4">
    <location>
        <begin position="48"/>
        <end position="58"/>
    </location>
</feature>
<keyword evidence="6" id="KW-1185">Reference proteome</keyword>
<dbReference type="Proteomes" id="UP001212997">
    <property type="component" value="Unassembled WGS sequence"/>
</dbReference>
<dbReference type="GO" id="GO:0003677">
    <property type="term" value="F:DNA binding"/>
    <property type="evidence" value="ECO:0007669"/>
    <property type="project" value="InterPro"/>
</dbReference>
<feature type="region of interest" description="Disordered" evidence="4">
    <location>
        <begin position="185"/>
        <end position="219"/>
    </location>
</feature>
<feature type="compositionally biased region" description="Basic residues" evidence="4">
    <location>
        <begin position="462"/>
        <end position="472"/>
    </location>
</feature>
<protein>
    <recommendedName>
        <fullName evidence="7">GCF C-terminal domain-containing protein</fullName>
    </recommendedName>
</protein>
<dbReference type="PANTHER" id="PTHR12214:SF0">
    <property type="entry name" value="LD29489P"/>
    <property type="match status" value="1"/>
</dbReference>
<dbReference type="Pfam" id="PF15458">
    <property type="entry name" value="NTR2"/>
    <property type="match status" value="1"/>
</dbReference>
<sequence length="776" mass="87058">MAEPAVTFKKNRSKRSQRTREAVVDAEIPAEAAEETREDSPSVLATKLKNKLKTRNKPKTTLSFGGDEEEGSGDVFKIKKSNLSRKIALSKPSLSSSNVVPSRYEPTLASQTNQAPTYSAAYLSELKAATPSSRPKIAEDQAFLQDDDIEMSQPSSIPEVVDLTGDVNEASIPSDASIQAAKQKRERLKAGQNGGDDFISLSLTKREDYSQGPHPDSRLVREEDELGDGADEYAEFTSAQDRIALGRKSRKAEAAKRREQMNEMIIDAEEHDEETMEWEQEQLRRGGHNVEIVSEKPQKATYKAAPIPTSTPIPTLSAAISRLSQSLTTLTTSHSQNTSSLTTLGEEEAQLEKRETELRGMIAKAEAKRSWFAAFREWVESVASFLDEKFPQLEKLEEEQLSLLQERYDMITQRRRNDDEDDLSLFLGSLPVAPQQEEQTDELGRVIPQANPEAARRDRQTARKSRRTRRRAQNSSQQQTEEGFSTDSSLPPSDASDYDIALQKLRTKGKDILSDVKAKDFKDPKLGLGKWFGEWREKFGDVYTGAWGGLGMISAWEFWTRLEMLGWSPLADSRTLDAYTWYLAIHDYSRPSQADGEEEPELGPDGDLVSGMISTAIIPKLCKIIERGGFDPFSSKDVRRLIDLVEEIEASVPRTELKFGLILKSVHHTFHAVVTNTESTLSTYLALNNPKFNPEAIPARRRFLTRQYKLLTNLLRWRKYAEDRYGVGLLATTIVERIMIPVAESGWEVGGEESLRKVVALLPGELAPRSLTLKLR</sequence>
<keyword evidence="3" id="KW-0175">Coiled coil</keyword>
<comment type="subcellular location">
    <subcellularLocation>
        <location evidence="1">Nucleus</location>
    </subcellularLocation>
</comment>
<evidence type="ECO:0008006" key="7">
    <source>
        <dbReference type="Google" id="ProtNLM"/>
    </source>
</evidence>